<dbReference type="Pfam" id="PF14767">
    <property type="entry name" value="RPA_interact_M"/>
    <property type="match status" value="1"/>
</dbReference>
<feature type="domain" description="RPA-interacting protein N-terminal" evidence="7">
    <location>
        <begin position="150"/>
        <end position="178"/>
    </location>
</feature>
<dbReference type="InterPro" id="IPR028158">
    <property type="entry name" value="RPA_interact_N_dom"/>
</dbReference>
<keyword evidence="11" id="KW-1185">Reference proteome</keyword>
<dbReference type="Pfam" id="PF14768">
    <property type="entry name" value="RPA_interact_C"/>
    <property type="match status" value="1"/>
</dbReference>
<gene>
    <name evidence="10" type="ORF">AXG93_4905s1020</name>
</gene>
<reference evidence="10" key="1">
    <citation type="submission" date="2016-03" db="EMBL/GenBank/DDBJ databases">
        <title>Mechanisms controlling the formation of the plant cell surface in tip-growing cells are functionally conserved among land plants.</title>
        <authorList>
            <person name="Honkanen S."/>
            <person name="Jones V.A."/>
            <person name="Morieri G."/>
            <person name="Champion C."/>
            <person name="Hetherington A.J."/>
            <person name="Kelly S."/>
            <person name="Saint-Marcoux D."/>
            <person name="Proust H."/>
            <person name="Prescott H."/>
            <person name="Dolan L."/>
        </authorList>
    </citation>
    <scope>NUCLEOTIDE SEQUENCE [LARGE SCALE GENOMIC DNA]</scope>
    <source>
        <tissue evidence="10">Whole gametophyte</tissue>
    </source>
</reference>
<keyword evidence="5" id="KW-0539">Nucleus</keyword>
<dbReference type="Pfam" id="PF14766">
    <property type="entry name" value="RPA_interact_N"/>
    <property type="match status" value="1"/>
</dbReference>
<evidence type="ECO:0000256" key="5">
    <source>
        <dbReference type="ARBA" id="ARBA00023242"/>
    </source>
</evidence>
<dbReference type="Proteomes" id="UP000077202">
    <property type="component" value="Unassembled WGS sequence"/>
</dbReference>
<dbReference type="EMBL" id="LVLJ01003617">
    <property type="protein sequence ID" value="OAE20402.1"/>
    <property type="molecule type" value="Genomic_DNA"/>
</dbReference>
<dbReference type="PANTHER" id="PTHR31742">
    <property type="entry name" value="RPA-INTERACTING PROTEIN RPAIN"/>
    <property type="match status" value="1"/>
</dbReference>
<name>A0A176VJ66_MARPO</name>
<evidence type="ECO:0000259" key="7">
    <source>
        <dbReference type="Pfam" id="PF14766"/>
    </source>
</evidence>
<dbReference type="InterPro" id="IPR028159">
    <property type="entry name" value="RPA_interact_C_dom"/>
</dbReference>
<evidence type="ECO:0000256" key="2">
    <source>
        <dbReference type="ARBA" id="ARBA00022723"/>
    </source>
</evidence>
<evidence type="ECO:0008006" key="12">
    <source>
        <dbReference type="Google" id="ProtNLM"/>
    </source>
</evidence>
<dbReference type="InterPro" id="IPR028156">
    <property type="entry name" value="RIP"/>
</dbReference>
<evidence type="ECO:0000259" key="8">
    <source>
        <dbReference type="Pfam" id="PF14767"/>
    </source>
</evidence>
<evidence type="ECO:0000256" key="1">
    <source>
        <dbReference type="ARBA" id="ARBA00004123"/>
    </source>
</evidence>
<keyword evidence="2" id="KW-0479">Metal-binding</keyword>
<dbReference type="PANTHER" id="PTHR31742:SF1">
    <property type="entry name" value="RPA-INTERACTING PROTEIN"/>
    <property type="match status" value="1"/>
</dbReference>
<dbReference type="GO" id="GO:0008270">
    <property type="term" value="F:zinc ion binding"/>
    <property type="evidence" value="ECO:0007669"/>
    <property type="project" value="UniProtKB-KW"/>
</dbReference>
<dbReference type="GO" id="GO:0006606">
    <property type="term" value="P:protein import into nucleus"/>
    <property type="evidence" value="ECO:0007669"/>
    <property type="project" value="TreeGrafter"/>
</dbReference>
<keyword evidence="3" id="KW-0863">Zinc-finger</keyword>
<dbReference type="GO" id="GO:0005634">
    <property type="term" value="C:nucleus"/>
    <property type="evidence" value="ECO:0007669"/>
    <property type="project" value="UniProtKB-SubCell"/>
</dbReference>
<evidence type="ECO:0000256" key="6">
    <source>
        <dbReference type="SAM" id="MobiDB-lite"/>
    </source>
</evidence>
<feature type="domain" description="RPA-interacting protein C-terminal" evidence="9">
    <location>
        <begin position="299"/>
        <end position="351"/>
    </location>
</feature>
<evidence type="ECO:0000313" key="10">
    <source>
        <dbReference type="EMBL" id="OAE20402.1"/>
    </source>
</evidence>
<evidence type="ECO:0000313" key="11">
    <source>
        <dbReference type="Proteomes" id="UP000077202"/>
    </source>
</evidence>
<keyword evidence="4" id="KW-0862">Zinc</keyword>
<evidence type="ECO:0000256" key="3">
    <source>
        <dbReference type="ARBA" id="ARBA00022771"/>
    </source>
</evidence>
<dbReference type="InterPro" id="IPR028155">
    <property type="entry name" value="RPA_interact_central"/>
</dbReference>
<accession>A0A176VJ66</accession>
<proteinExistence type="predicted"/>
<comment type="caution">
    <text evidence="10">The sequence shown here is derived from an EMBL/GenBank/DDBJ whole genome shotgun (WGS) entry which is preliminary data.</text>
</comment>
<dbReference type="AlphaFoldDB" id="A0A176VJ66"/>
<evidence type="ECO:0000256" key="4">
    <source>
        <dbReference type="ARBA" id="ARBA00022833"/>
    </source>
</evidence>
<comment type="subcellular location">
    <subcellularLocation>
        <location evidence="1">Nucleus</location>
    </subcellularLocation>
</comment>
<evidence type="ECO:0000259" key="9">
    <source>
        <dbReference type="Pfam" id="PF14768"/>
    </source>
</evidence>
<feature type="domain" description="RPA-interacting protein central" evidence="8">
    <location>
        <begin position="195"/>
        <end position="294"/>
    </location>
</feature>
<sequence>MGPTIGSGRRAGEGEGAKGQGGSTLEAETNEESFEGMSEGTKERRPSAGRNYCSSLLQDSAVQTLARTRTPGGFSVRTTSLLKNRQQLIESPICILEKEKSYLSGGLLYVPLADEGYSLPPFLVFLSDLMSIMDAGSRKPRNDVKQWVLRGKWKEKLKENVVQRVKRERNQLLWDIRLVAAPATANSVTNDIVGSAFEQIVADELLKVKHNEAFQGQDGHDVNTKQDGEDMLWEYDGPDATAELGDEEYEALMLAMEHALYEDLHSERVGREAAILEEYEAAHAFEDESLAAVVEHWQEHEVGLDYLQRRLAEVLQEHIDSSCRGQATFSIQHRFGIAALYMQCAVCDCFQLVL</sequence>
<protein>
    <recommendedName>
        <fullName evidence="12">RPA-interacting protein N-terminal domain-containing protein</fullName>
    </recommendedName>
</protein>
<organism evidence="10 11">
    <name type="scientific">Marchantia polymorpha subsp. ruderalis</name>
    <dbReference type="NCBI Taxonomy" id="1480154"/>
    <lineage>
        <taxon>Eukaryota</taxon>
        <taxon>Viridiplantae</taxon>
        <taxon>Streptophyta</taxon>
        <taxon>Embryophyta</taxon>
        <taxon>Marchantiophyta</taxon>
        <taxon>Marchantiopsida</taxon>
        <taxon>Marchantiidae</taxon>
        <taxon>Marchantiales</taxon>
        <taxon>Marchantiaceae</taxon>
        <taxon>Marchantia</taxon>
    </lineage>
</organism>
<feature type="region of interest" description="Disordered" evidence="6">
    <location>
        <begin position="1"/>
        <end position="50"/>
    </location>
</feature>